<evidence type="ECO:0000313" key="1">
    <source>
        <dbReference type="EMBL" id="KAJ8133385.1"/>
    </source>
</evidence>
<evidence type="ECO:0000313" key="2">
    <source>
        <dbReference type="Proteomes" id="UP001153332"/>
    </source>
</evidence>
<gene>
    <name evidence="1" type="ORF">O1611_g235</name>
</gene>
<dbReference type="EMBL" id="JAPUUL010000017">
    <property type="protein sequence ID" value="KAJ8133385.1"/>
    <property type="molecule type" value="Genomic_DNA"/>
</dbReference>
<accession>A0ACC2K0R7</accession>
<organism evidence="1 2">
    <name type="scientific">Lasiodiplodia mahajangana</name>
    <dbReference type="NCBI Taxonomy" id="1108764"/>
    <lineage>
        <taxon>Eukaryota</taxon>
        <taxon>Fungi</taxon>
        <taxon>Dikarya</taxon>
        <taxon>Ascomycota</taxon>
        <taxon>Pezizomycotina</taxon>
        <taxon>Dothideomycetes</taxon>
        <taxon>Dothideomycetes incertae sedis</taxon>
        <taxon>Botryosphaeriales</taxon>
        <taxon>Botryosphaeriaceae</taxon>
        <taxon>Lasiodiplodia</taxon>
    </lineage>
</organism>
<dbReference type="Proteomes" id="UP001153332">
    <property type="component" value="Unassembled WGS sequence"/>
</dbReference>
<proteinExistence type="predicted"/>
<reference evidence="1" key="1">
    <citation type="submission" date="2022-12" db="EMBL/GenBank/DDBJ databases">
        <title>Genome Sequence of Lasiodiplodia mahajangana.</title>
        <authorList>
            <person name="Buettner E."/>
        </authorList>
    </citation>
    <scope>NUCLEOTIDE SEQUENCE</scope>
    <source>
        <strain evidence="1">VT137</strain>
    </source>
</reference>
<keyword evidence="2" id="KW-1185">Reference proteome</keyword>
<sequence length="409" mass="45604">MNPVVLEFHFMVKTSMDNFHPADRKLIRSHVMKGKNLGKVRALGSKRHWELANARGNAVPFPTAMDASGHNGTHSSSSQSQSVSNKLPHSEGQIGVQAPEAIPPSVGSPASTLCLAEPVKPEMIEVVLQLSSISKQLLFSIEKCIFFDRRAENWVAPLAVDAAFLHAKVFTSLYYFNMVLPRRPPEDTRHILYHYHKTVSLLRRRLLFDGDEIRLSNSTVSVILSLASQAFRTGELKVALHHMQGIRRIINLRGGLRALKGNEKLAAEILRCDLGMALHNGLDSVLLRDATLWDTYRTYPKLGVFLDERNLNRSLQSRLFLDSSASTHGVELDSQLAAAWSAMSDFCCVINLAAETQQRINLLVQRVPPVVPPKDAITSSTLGSQIPFYEHHSKYAQFAPEDTFMAFDD</sequence>
<name>A0ACC2K0R7_9PEZI</name>
<comment type="caution">
    <text evidence="1">The sequence shown here is derived from an EMBL/GenBank/DDBJ whole genome shotgun (WGS) entry which is preliminary data.</text>
</comment>
<protein>
    <submittedName>
        <fullName evidence="1">Uncharacterized protein</fullName>
    </submittedName>
</protein>